<dbReference type="KEGG" id="scia:HUG15_17740"/>
<dbReference type="SMART" id="SM00893">
    <property type="entry name" value="ETF"/>
    <property type="match status" value="1"/>
</dbReference>
<proteinExistence type="predicted"/>
<feature type="region of interest" description="Disordered" evidence="1">
    <location>
        <begin position="242"/>
        <end position="276"/>
    </location>
</feature>
<reference evidence="3 4" key="1">
    <citation type="submission" date="2020-06" db="EMBL/GenBank/DDBJ databases">
        <title>Genomic analysis of Salicibibacter sp. NKC5-3.</title>
        <authorList>
            <person name="Oh Y.J."/>
        </authorList>
    </citation>
    <scope>NUCLEOTIDE SEQUENCE [LARGE SCALE GENOMIC DNA]</scope>
    <source>
        <strain evidence="3 4">NKC5-3</strain>
    </source>
</reference>
<dbReference type="PANTHER" id="PTHR21294">
    <property type="entry name" value="ELECTRON TRANSFER FLAVOPROTEIN BETA-SUBUNIT"/>
    <property type="match status" value="1"/>
</dbReference>
<dbReference type="InterPro" id="IPR014730">
    <property type="entry name" value="ETF_a/b_N"/>
</dbReference>
<feature type="compositionally biased region" description="Basic and acidic residues" evidence="1">
    <location>
        <begin position="261"/>
        <end position="276"/>
    </location>
</feature>
<dbReference type="EMBL" id="CP054705">
    <property type="protein sequence ID" value="QQK77236.1"/>
    <property type="molecule type" value="Genomic_DNA"/>
</dbReference>
<dbReference type="Gene3D" id="3.40.50.620">
    <property type="entry name" value="HUPs"/>
    <property type="match status" value="1"/>
</dbReference>
<name>A0A7T6Z5E9_9BACI</name>
<keyword evidence="4" id="KW-1185">Reference proteome</keyword>
<dbReference type="Proteomes" id="UP000595823">
    <property type="component" value="Chromosome"/>
</dbReference>
<evidence type="ECO:0000256" key="1">
    <source>
        <dbReference type="SAM" id="MobiDB-lite"/>
    </source>
</evidence>
<evidence type="ECO:0000313" key="4">
    <source>
        <dbReference type="Proteomes" id="UP000595823"/>
    </source>
</evidence>
<accession>A0A7T6Z5E9</accession>
<dbReference type="InterPro" id="IPR014729">
    <property type="entry name" value="Rossmann-like_a/b/a_fold"/>
</dbReference>
<dbReference type="InterPro" id="IPR012255">
    <property type="entry name" value="ETF_b"/>
</dbReference>
<evidence type="ECO:0000313" key="3">
    <source>
        <dbReference type="EMBL" id="QQK77236.1"/>
    </source>
</evidence>
<dbReference type="AlphaFoldDB" id="A0A7T6Z5E9"/>
<dbReference type="SUPFAM" id="SSF52402">
    <property type="entry name" value="Adenine nucleotide alpha hydrolases-like"/>
    <property type="match status" value="1"/>
</dbReference>
<evidence type="ECO:0000259" key="2">
    <source>
        <dbReference type="SMART" id="SM00893"/>
    </source>
</evidence>
<dbReference type="GO" id="GO:0009055">
    <property type="term" value="F:electron transfer activity"/>
    <property type="evidence" value="ECO:0007669"/>
    <property type="project" value="InterPro"/>
</dbReference>
<dbReference type="Pfam" id="PF01012">
    <property type="entry name" value="ETF"/>
    <property type="match status" value="1"/>
</dbReference>
<feature type="compositionally biased region" description="Gly residues" evidence="1">
    <location>
        <begin position="246"/>
        <end position="255"/>
    </location>
</feature>
<protein>
    <recommendedName>
        <fullName evidence="2">Electron transfer flavoprotein alpha/beta-subunit N-terminal domain-containing protein</fullName>
    </recommendedName>
</protein>
<sequence length="297" mass="32338">MDTTLATQDVSVENIRRVYFEQHSDAGYVAEADSIAALHFALSICGKGDTVTAVSFGGLDKNTALEYALAYGVTSLIRIEDNRSPETLADPTVKARSLAAWLENESFDIVICGNPSGTGVTPALMAGYLGIPCVSRVYAGERRSRRNREHLELQQRLERGWRQHVSVHLPALMTVQAGFFSPMYISVKRRQEAEKQSETIIQVVPSVESGNEKAVLNAVDPPKPRAKRKAMPDANQNAANRLQSLMGGGGGGSGSRAGQAKKKDEEEKVRELAPEKAAEEIVEFLKKKELLPESSGK</sequence>
<feature type="domain" description="Electron transfer flavoprotein alpha/beta-subunit N-terminal" evidence="2">
    <location>
        <begin position="18"/>
        <end position="213"/>
    </location>
</feature>
<gene>
    <name evidence="3" type="ORF">HUG15_17740</name>
</gene>
<organism evidence="3 4">
    <name type="scientific">Salicibibacter cibarius</name>
    <dbReference type="NCBI Taxonomy" id="2743000"/>
    <lineage>
        <taxon>Bacteria</taxon>
        <taxon>Bacillati</taxon>
        <taxon>Bacillota</taxon>
        <taxon>Bacilli</taxon>
        <taxon>Bacillales</taxon>
        <taxon>Bacillaceae</taxon>
        <taxon>Salicibibacter</taxon>
    </lineage>
</organism>